<sequence length="103" mass="11500">MMIQGVLLVLSNKPMASKTTNLLLEVLSELRWTPPFHLNSKSSIFVFFYPTDRYLKTAEGCSAIHSRKIVSLRVSGPHLSHSSLRQARDRVSSGQSIPSTRST</sequence>
<protein>
    <submittedName>
        <fullName evidence="2">Uncharacterized protein</fullName>
    </submittedName>
</protein>
<name>A0A7T8HI36_CALRO</name>
<dbReference type="AlphaFoldDB" id="A0A7T8HI36"/>
<feature type="region of interest" description="Disordered" evidence="1">
    <location>
        <begin position="80"/>
        <end position="103"/>
    </location>
</feature>
<dbReference type="EMBL" id="CP045896">
    <property type="protein sequence ID" value="QQP50421.1"/>
    <property type="molecule type" value="Genomic_DNA"/>
</dbReference>
<evidence type="ECO:0000313" key="2">
    <source>
        <dbReference type="EMBL" id="QQP50421.1"/>
    </source>
</evidence>
<dbReference type="Proteomes" id="UP000595437">
    <property type="component" value="Chromosome 7"/>
</dbReference>
<accession>A0A7T8HI36</accession>
<keyword evidence="3" id="KW-1185">Reference proteome</keyword>
<evidence type="ECO:0000313" key="3">
    <source>
        <dbReference type="Proteomes" id="UP000595437"/>
    </source>
</evidence>
<evidence type="ECO:0000256" key="1">
    <source>
        <dbReference type="SAM" id="MobiDB-lite"/>
    </source>
</evidence>
<proteinExistence type="predicted"/>
<organism evidence="2 3">
    <name type="scientific">Caligus rogercresseyi</name>
    <name type="common">Sea louse</name>
    <dbReference type="NCBI Taxonomy" id="217165"/>
    <lineage>
        <taxon>Eukaryota</taxon>
        <taxon>Metazoa</taxon>
        <taxon>Ecdysozoa</taxon>
        <taxon>Arthropoda</taxon>
        <taxon>Crustacea</taxon>
        <taxon>Multicrustacea</taxon>
        <taxon>Hexanauplia</taxon>
        <taxon>Copepoda</taxon>
        <taxon>Siphonostomatoida</taxon>
        <taxon>Caligidae</taxon>
        <taxon>Caligus</taxon>
    </lineage>
</organism>
<reference evidence="3" key="1">
    <citation type="submission" date="2021-01" db="EMBL/GenBank/DDBJ databases">
        <title>Caligus Genome Assembly.</title>
        <authorList>
            <person name="Gallardo-Escarate C."/>
        </authorList>
    </citation>
    <scope>NUCLEOTIDE SEQUENCE [LARGE SCALE GENOMIC DNA]</scope>
</reference>
<feature type="compositionally biased region" description="Polar residues" evidence="1">
    <location>
        <begin position="92"/>
        <end position="103"/>
    </location>
</feature>
<gene>
    <name evidence="2" type="ORF">FKW44_011424</name>
</gene>